<keyword evidence="5 6" id="KW-0472">Membrane</keyword>
<dbReference type="PANTHER" id="PTHR42770:SF16">
    <property type="entry name" value="AMINO ACID PERMEASE"/>
    <property type="match status" value="1"/>
</dbReference>
<feature type="transmembrane region" description="Helical" evidence="6">
    <location>
        <begin position="102"/>
        <end position="121"/>
    </location>
</feature>
<gene>
    <name evidence="7" type="ORF">KRR39_20915</name>
</gene>
<feature type="transmembrane region" description="Helical" evidence="6">
    <location>
        <begin position="127"/>
        <end position="158"/>
    </location>
</feature>
<feature type="transmembrane region" description="Helical" evidence="6">
    <location>
        <begin position="406"/>
        <end position="425"/>
    </location>
</feature>
<evidence type="ECO:0000256" key="3">
    <source>
        <dbReference type="ARBA" id="ARBA00022692"/>
    </source>
</evidence>
<proteinExistence type="predicted"/>
<evidence type="ECO:0000313" key="7">
    <source>
        <dbReference type="EMBL" id="QWZ07821.1"/>
    </source>
</evidence>
<organism evidence="7 8">
    <name type="scientific">Nocardioides panacis</name>
    <dbReference type="NCBI Taxonomy" id="2849501"/>
    <lineage>
        <taxon>Bacteria</taxon>
        <taxon>Bacillati</taxon>
        <taxon>Actinomycetota</taxon>
        <taxon>Actinomycetes</taxon>
        <taxon>Propionibacteriales</taxon>
        <taxon>Nocardioidaceae</taxon>
        <taxon>Nocardioides</taxon>
    </lineage>
</organism>
<feature type="transmembrane region" description="Helical" evidence="6">
    <location>
        <begin position="35"/>
        <end position="55"/>
    </location>
</feature>
<dbReference type="InterPro" id="IPR050367">
    <property type="entry name" value="APC_superfamily"/>
</dbReference>
<keyword evidence="8" id="KW-1185">Reference proteome</keyword>
<comment type="subcellular location">
    <subcellularLocation>
        <location evidence="1">Cell membrane</location>
        <topology evidence="1">Multi-pass membrane protein</topology>
    </subcellularLocation>
</comment>
<dbReference type="KEGG" id="nps:KRR39_20915"/>
<keyword evidence="2" id="KW-1003">Cell membrane</keyword>
<feature type="transmembrane region" description="Helical" evidence="6">
    <location>
        <begin position="247"/>
        <end position="270"/>
    </location>
</feature>
<dbReference type="EMBL" id="CP077062">
    <property type="protein sequence ID" value="QWZ07821.1"/>
    <property type="molecule type" value="Genomic_DNA"/>
</dbReference>
<evidence type="ECO:0000256" key="1">
    <source>
        <dbReference type="ARBA" id="ARBA00004651"/>
    </source>
</evidence>
<feature type="transmembrane region" description="Helical" evidence="6">
    <location>
        <begin position="300"/>
        <end position="327"/>
    </location>
</feature>
<feature type="transmembrane region" description="Helical" evidence="6">
    <location>
        <begin position="208"/>
        <end position="227"/>
    </location>
</feature>
<dbReference type="Pfam" id="PF13520">
    <property type="entry name" value="AA_permease_2"/>
    <property type="match status" value="1"/>
</dbReference>
<evidence type="ECO:0000256" key="2">
    <source>
        <dbReference type="ARBA" id="ARBA00022475"/>
    </source>
</evidence>
<evidence type="ECO:0000256" key="5">
    <source>
        <dbReference type="ARBA" id="ARBA00023136"/>
    </source>
</evidence>
<dbReference type="AlphaFoldDB" id="A0A975XZV2"/>
<dbReference type="GO" id="GO:0005886">
    <property type="term" value="C:plasma membrane"/>
    <property type="evidence" value="ECO:0007669"/>
    <property type="project" value="UniProtKB-SubCell"/>
</dbReference>
<dbReference type="InterPro" id="IPR002293">
    <property type="entry name" value="AA/rel_permease1"/>
</dbReference>
<keyword evidence="3 6" id="KW-0812">Transmembrane</keyword>
<feature type="transmembrane region" description="Helical" evidence="6">
    <location>
        <begin position="348"/>
        <end position="367"/>
    </location>
</feature>
<feature type="transmembrane region" description="Helical" evidence="6">
    <location>
        <begin position="61"/>
        <end position="81"/>
    </location>
</feature>
<reference evidence="7" key="1">
    <citation type="submission" date="2021-06" db="EMBL/GenBank/DDBJ databases">
        <title>Complete genome sequence of Nocardioides sp. G188.</title>
        <authorList>
            <person name="Im W.-T."/>
        </authorList>
    </citation>
    <scope>NUCLEOTIDE SEQUENCE</scope>
    <source>
        <strain evidence="7">G188</strain>
    </source>
</reference>
<sequence length="466" mass="49897">MSSSRHVDEAAESAQQLEQHGYKQELRRTMSLSDVVVYGLIYMVPMAPVAVFGTIDSFAHGMAALVYVVAAVAMVFSAISYREMALRYPIAGSVYSYVRRGLNPFVGFLSGWAILLDYLLLPALLSVFAAIAMTTVVPGIAAWVWIILFVVAAAVINLAGIGVTARMNMLFLWIQVIVLAVFVVGAVIKVAQGEATFTLDPLYRPAGFSWGIVFGAIPLAALSFIGFDAISTLNEEAEGGGRAVARATMIVLVAVTVLFVVQVYAAAAFAPADGNFSSSDRELNAFYDISGDILGSWFKVVVTLTSALIAIFANSIASQATSSRLVFSMARDRLLPRVLSTVVTDRQVPQNAMLLIAGLSLVIGLVGSQHSTLLITLVTFGALTAYILLHVAVLWHLGIRGSRRSWFAHVVSPVLGAAVLAYALWSADPHAKVLGLAWMGVGVLLAVFHHVRGTLDTPQEQPRQLV</sequence>
<name>A0A975XZV2_9ACTN</name>
<evidence type="ECO:0000256" key="4">
    <source>
        <dbReference type="ARBA" id="ARBA00022989"/>
    </source>
</evidence>
<dbReference type="RefSeq" id="WP_216939331.1">
    <property type="nucleotide sequence ID" value="NZ_CP077062.1"/>
</dbReference>
<dbReference type="GO" id="GO:0022857">
    <property type="term" value="F:transmembrane transporter activity"/>
    <property type="evidence" value="ECO:0007669"/>
    <property type="project" value="InterPro"/>
</dbReference>
<keyword evidence="4 6" id="KW-1133">Transmembrane helix</keyword>
<accession>A0A975XZV2</accession>
<protein>
    <submittedName>
        <fullName evidence="7">APC family permease</fullName>
    </submittedName>
</protein>
<evidence type="ECO:0000256" key="6">
    <source>
        <dbReference type="SAM" id="Phobius"/>
    </source>
</evidence>
<feature type="transmembrane region" description="Helical" evidence="6">
    <location>
        <begin position="170"/>
        <end position="188"/>
    </location>
</feature>
<feature type="transmembrane region" description="Helical" evidence="6">
    <location>
        <begin position="373"/>
        <end position="394"/>
    </location>
</feature>
<dbReference type="PANTHER" id="PTHR42770">
    <property type="entry name" value="AMINO ACID TRANSPORTER-RELATED"/>
    <property type="match status" value="1"/>
</dbReference>
<feature type="transmembrane region" description="Helical" evidence="6">
    <location>
        <begin position="431"/>
        <end position="451"/>
    </location>
</feature>
<dbReference type="Proteomes" id="UP000683575">
    <property type="component" value="Chromosome"/>
</dbReference>
<dbReference type="PIRSF" id="PIRSF006060">
    <property type="entry name" value="AA_transporter"/>
    <property type="match status" value="1"/>
</dbReference>
<evidence type="ECO:0000313" key="8">
    <source>
        <dbReference type="Proteomes" id="UP000683575"/>
    </source>
</evidence>